<dbReference type="Pfam" id="PF04199">
    <property type="entry name" value="Cyclase"/>
    <property type="match status" value="1"/>
</dbReference>
<evidence type="ECO:0000256" key="2">
    <source>
        <dbReference type="SAM" id="MobiDB-lite"/>
    </source>
</evidence>
<evidence type="ECO:0008006" key="5">
    <source>
        <dbReference type="Google" id="ProtNLM"/>
    </source>
</evidence>
<dbReference type="GO" id="GO:0004061">
    <property type="term" value="F:arylformamidase activity"/>
    <property type="evidence" value="ECO:0007669"/>
    <property type="project" value="InterPro"/>
</dbReference>
<dbReference type="OrthoDB" id="5396at2759"/>
<feature type="compositionally biased region" description="Low complexity" evidence="2">
    <location>
        <begin position="1"/>
        <end position="14"/>
    </location>
</feature>
<dbReference type="GO" id="GO:0019441">
    <property type="term" value="P:L-tryptophan catabolic process to kynurenine"/>
    <property type="evidence" value="ECO:0007669"/>
    <property type="project" value="InterPro"/>
</dbReference>
<organism evidence="3 4">
    <name type="scientific">Penicillium angulare</name>
    <dbReference type="NCBI Taxonomy" id="116970"/>
    <lineage>
        <taxon>Eukaryota</taxon>
        <taxon>Fungi</taxon>
        <taxon>Dikarya</taxon>
        <taxon>Ascomycota</taxon>
        <taxon>Pezizomycotina</taxon>
        <taxon>Eurotiomycetes</taxon>
        <taxon>Eurotiomycetidae</taxon>
        <taxon>Eurotiales</taxon>
        <taxon>Aspergillaceae</taxon>
        <taxon>Penicillium</taxon>
    </lineage>
</organism>
<feature type="compositionally biased region" description="Basic and acidic residues" evidence="2">
    <location>
        <begin position="15"/>
        <end position="26"/>
    </location>
</feature>
<comment type="similarity">
    <text evidence="1">Belongs to the Cyclase 1 superfamily.</text>
</comment>
<dbReference type="AlphaFoldDB" id="A0A9W9FCF5"/>
<dbReference type="SUPFAM" id="SSF102198">
    <property type="entry name" value="Putative cyclase"/>
    <property type="match status" value="1"/>
</dbReference>
<keyword evidence="4" id="KW-1185">Reference proteome</keyword>
<comment type="caution">
    <text evidence="3">The sequence shown here is derived from an EMBL/GenBank/DDBJ whole genome shotgun (WGS) entry which is preliminary data.</text>
</comment>
<dbReference type="PANTHER" id="PTHR34861">
    <property type="match status" value="1"/>
</dbReference>
<evidence type="ECO:0000313" key="3">
    <source>
        <dbReference type="EMBL" id="KAJ5097387.1"/>
    </source>
</evidence>
<sequence>MPPSPSSARLSSISDHLDHKRRREESSGPEAKSVKMSPKSQVPDQLPWDPRCDQFPLLKELPTLPDAPEGAAWVWGDDDQLGRLNLLTPERVKASVAEVTTGEMVRLDLPLDVPSTPAFDRQPFKHTVTTNVEHLAYDDTYSLNTQSGTQWDGFRHTTSKDIVDETSKHKCSIHHWAVHGIAGRGVLLDYRHYAQVHNKAYDPNTTYQITLPELHACAKFQGLDLRPESQGGDIRVGDILHVRSGWVERYGELSPEQRHAAATRSHEDLEFAGLSRDPAMREWLHDSYFSAVVGDSPTCEAWPVPGGVEGDYLHMSLLALWGCPIGEMWDLEKLAVKCREMKKWTFFLTSAPANMPGGVGSHANATAIL</sequence>
<dbReference type="Proteomes" id="UP001149165">
    <property type="component" value="Unassembled WGS sequence"/>
</dbReference>
<dbReference type="InterPro" id="IPR007325">
    <property type="entry name" value="KFase/CYL"/>
</dbReference>
<gene>
    <name evidence="3" type="ORF">N7456_008108</name>
</gene>
<dbReference type="InterPro" id="IPR037175">
    <property type="entry name" value="KFase_sf"/>
</dbReference>
<reference evidence="3" key="2">
    <citation type="journal article" date="2023" name="IMA Fungus">
        <title>Comparative genomic study of the Penicillium genus elucidates a diverse pangenome and 15 lateral gene transfer events.</title>
        <authorList>
            <person name="Petersen C."/>
            <person name="Sorensen T."/>
            <person name="Nielsen M.R."/>
            <person name="Sondergaard T.E."/>
            <person name="Sorensen J.L."/>
            <person name="Fitzpatrick D.A."/>
            <person name="Frisvad J.C."/>
            <person name="Nielsen K.L."/>
        </authorList>
    </citation>
    <scope>NUCLEOTIDE SEQUENCE</scope>
    <source>
        <strain evidence="3">IBT 30069</strain>
    </source>
</reference>
<dbReference type="PANTHER" id="PTHR34861:SF10">
    <property type="entry name" value="CYCLASE"/>
    <property type="match status" value="1"/>
</dbReference>
<dbReference type="EMBL" id="JAPQKH010000005">
    <property type="protein sequence ID" value="KAJ5097387.1"/>
    <property type="molecule type" value="Genomic_DNA"/>
</dbReference>
<proteinExistence type="inferred from homology"/>
<evidence type="ECO:0000313" key="4">
    <source>
        <dbReference type="Proteomes" id="UP001149165"/>
    </source>
</evidence>
<name>A0A9W9FCF5_9EURO</name>
<accession>A0A9W9FCF5</accession>
<feature type="region of interest" description="Disordered" evidence="2">
    <location>
        <begin position="1"/>
        <end position="50"/>
    </location>
</feature>
<dbReference type="Gene3D" id="3.50.30.50">
    <property type="entry name" value="Putative cyclase"/>
    <property type="match status" value="1"/>
</dbReference>
<reference evidence="3" key="1">
    <citation type="submission" date="2022-11" db="EMBL/GenBank/DDBJ databases">
        <authorList>
            <person name="Petersen C."/>
        </authorList>
    </citation>
    <scope>NUCLEOTIDE SEQUENCE</scope>
    <source>
        <strain evidence="3">IBT 30069</strain>
    </source>
</reference>
<protein>
    <recommendedName>
        <fullName evidence="5">Cyclase</fullName>
    </recommendedName>
</protein>
<evidence type="ECO:0000256" key="1">
    <source>
        <dbReference type="ARBA" id="ARBA00007865"/>
    </source>
</evidence>